<dbReference type="HAMAP" id="MF_01611">
    <property type="entry name" value="FO_synth_sub1"/>
    <property type="match status" value="1"/>
</dbReference>
<dbReference type="CDD" id="cd01335">
    <property type="entry name" value="Radical_SAM"/>
    <property type="match status" value="1"/>
</dbReference>
<protein>
    <recommendedName>
        <fullName evidence="2 10">7,8-didemethyl-8-hydroxy-5-deazariboflavin synthase</fullName>
        <ecNumber evidence="2 10">4.3.1.32</ecNumber>
    </recommendedName>
    <alternativeName>
        <fullName evidence="10">FO synthase subunit 1</fullName>
    </alternativeName>
</protein>
<evidence type="ECO:0000256" key="10">
    <source>
        <dbReference type="HAMAP-Rule" id="MF_01611"/>
    </source>
</evidence>
<dbReference type="InterPro" id="IPR007197">
    <property type="entry name" value="rSAM"/>
</dbReference>
<feature type="binding site" evidence="10">
    <location>
        <position position="25"/>
    </location>
    <ligand>
        <name>[4Fe-4S] cluster</name>
        <dbReference type="ChEBI" id="CHEBI:49883"/>
        <note>4Fe-4S-S-AdoMet</note>
    </ligand>
</feature>
<comment type="caution">
    <text evidence="12">The sequence shown here is derived from an EMBL/GenBank/DDBJ whole genome shotgun (WGS) entry which is preliminary data.</text>
</comment>
<name>A0ABR8GM71_9CYAN</name>
<keyword evidence="6 10" id="KW-0408">Iron</keyword>
<comment type="subunit">
    <text evidence="10">The FO synthase complex consists of two subunits, CofG and CofH.</text>
</comment>
<feature type="binding site" evidence="10">
    <location>
        <position position="21"/>
    </location>
    <ligand>
        <name>[4Fe-4S] cluster</name>
        <dbReference type="ChEBI" id="CHEBI:49883"/>
        <note>4Fe-4S-S-AdoMet</note>
    </ligand>
</feature>
<dbReference type="InterPro" id="IPR034405">
    <property type="entry name" value="F420"/>
</dbReference>
<dbReference type="SFLD" id="SFLDS00029">
    <property type="entry name" value="Radical_SAM"/>
    <property type="match status" value="1"/>
</dbReference>
<feature type="domain" description="Radical SAM core" evidence="11">
    <location>
        <begin position="7"/>
        <end position="237"/>
    </location>
</feature>
<dbReference type="Proteomes" id="UP000660380">
    <property type="component" value="Unassembled WGS sequence"/>
</dbReference>
<dbReference type="PROSITE" id="PS51918">
    <property type="entry name" value="RADICAL_SAM"/>
    <property type="match status" value="1"/>
</dbReference>
<dbReference type="RefSeq" id="WP_029633392.1">
    <property type="nucleotide sequence ID" value="NZ_JACJTA010000010.1"/>
</dbReference>
<dbReference type="InterPro" id="IPR006638">
    <property type="entry name" value="Elp3/MiaA/NifB-like_rSAM"/>
</dbReference>
<evidence type="ECO:0000256" key="6">
    <source>
        <dbReference type="ARBA" id="ARBA00023004"/>
    </source>
</evidence>
<keyword evidence="8 10" id="KW-0456">Lyase</keyword>
<dbReference type="SFLD" id="SFLDG01388">
    <property type="entry name" value="7_8-didemethyl-8-hydroxy-5-dea"/>
    <property type="match status" value="1"/>
</dbReference>
<evidence type="ECO:0000313" key="12">
    <source>
        <dbReference type="EMBL" id="MBD2604268.1"/>
    </source>
</evidence>
<keyword evidence="13" id="KW-1185">Reference proteome</keyword>
<dbReference type="SFLD" id="SFLDF00294">
    <property type="entry name" value="7_8-didemethyl-8-hydroxy-5-dea"/>
    <property type="match status" value="1"/>
</dbReference>
<evidence type="ECO:0000256" key="1">
    <source>
        <dbReference type="ARBA" id="ARBA00004712"/>
    </source>
</evidence>
<dbReference type="NCBIfam" id="NF004884">
    <property type="entry name" value="PRK06245.1"/>
    <property type="match status" value="1"/>
</dbReference>
<evidence type="ECO:0000256" key="5">
    <source>
        <dbReference type="ARBA" id="ARBA00022723"/>
    </source>
</evidence>
<keyword evidence="7 10" id="KW-0411">Iron-sulfur</keyword>
<dbReference type="Pfam" id="PF04055">
    <property type="entry name" value="Radical_SAM"/>
    <property type="match status" value="1"/>
</dbReference>
<gene>
    <name evidence="10 12" type="primary">cofG</name>
    <name evidence="12" type="ORF">H6G81_06915</name>
</gene>
<dbReference type="PANTHER" id="PTHR43076">
    <property type="entry name" value="FO SYNTHASE (COFH)"/>
    <property type="match status" value="1"/>
</dbReference>
<evidence type="ECO:0000256" key="4">
    <source>
        <dbReference type="ARBA" id="ARBA00022691"/>
    </source>
</evidence>
<dbReference type="SFLD" id="SFLDG01064">
    <property type="entry name" value="F420__menaquinone_cofactor_bio"/>
    <property type="match status" value="1"/>
</dbReference>
<evidence type="ECO:0000256" key="2">
    <source>
        <dbReference type="ARBA" id="ARBA00012126"/>
    </source>
</evidence>
<dbReference type="PANTHER" id="PTHR43076:SF15">
    <property type="entry name" value="7,8-DIDEMETHYL-8-HYDROXY-5-DEAZARIBOFLAVIN SYNTHASE"/>
    <property type="match status" value="1"/>
</dbReference>
<dbReference type="EMBL" id="JACJTA010000010">
    <property type="protein sequence ID" value="MBD2604268.1"/>
    <property type="molecule type" value="Genomic_DNA"/>
</dbReference>
<comment type="function">
    <text evidence="10">Catalyzes the radical-mediated synthesis of 7,8-didemethyl-8-hydroxy-5-deazariboflavin (FO) from 5-amino-5-(4-hydroxybenzyl)-6-(D-ribitylimino)-5,6-dihydrouracil.</text>
</comment>
<reference evidence="12 13" key="1">
    <citation type="journal article" date="2020" name="ISME J.">
        <title>Comparative genomics reveals insights into cyanobacterial evolution and habitat adaptation.</title>
        <authorList>
            <person name="Chen M.Y."/>
            <person name="Teng W.K."/>
            <person name="Zhao L."/>
            <person name="Hu C.X."/>
            <person name="Zhou Y.K."/>
            <person name="Han B.P."/>
            <person name="Song L.R."/>
            <person name="Shu W.S."/>
        </authorList>
    </citation>
    <scope>NUCLEOTIDE SEQUENCE [LARGE SCALE GENOMIC DNA]</scope>
    <source>
        <strain evidence="12 13">FACHB-248</strain>
    </source>
</reference>
<sequence length="321" mass="36668">MQSFRTITYSPAYTIVPTYECFNRCTYCNFRTDSISPWMTISAAESLLKQLQSKNVCEILILSGEVHPSSSRRQAWFQRIYDLCKLALSMGFLPHTNAGVLSDEEMAKLKTVNVSMGLMLEQLNPVLLNTVHKYAPSKVPFVRSQQLELAGKLQIPFTTGLLLGIGETEDDWWETLEAITHLHQRYHHIQEVILQPHSPGYQQTFDAPGFDLYNLPEVVFQARQILPPDITIQIPPNLVKDRKWLLACLEAGARDLGGIGPKDEVNPDYQHLQIETLEEILQQDGWEVVPRLPIYPQFDDWLSVELQAVVKRSRTNAHKKV</sequence>
<dbReference type="SUPFAM" id="SSF102114">
    <property type="entry name" value="Radical SAM enzymes"/>
    <property type="match status" value="1"/>
</dbReference>
<comment type="similarity">
    <text evidence="10">Belongs to the radical SAM superfamily. CofG family.</text>
</comment>
<comment type="cofactor">
    <cofactor evidence="10">
        <name>[4Fe-4S] cluster</name>
        <dbReference type="ChEBI" id="CHEBI:49883"/>
    </cofactor>
    <text evidence="10">Binds 1 [4Fe-4S] cluster. The cluster is coordinated with 3 cysteines and an exchangeable S-adenosyl-L-methionine.</text>
</comment>
<organism evidence="12 13">
    <name type="scientific">Scytonema hofmannii FACHB-248</name>
    <dbReference type="NCBI Taxonomy" id="1842502"/>
    <lineage>
        <taxon>Bacteria</taxon>
        <taxon>Bacillati</taxon>
        <taxon>Cyanobacteriota</taxon>
        <taxon>Cyanophyceae</taxon>
        <taxon>Nostocales</taxon>
        <taxon>Scytonemataceae</taxon>
        <taxon>Scytonema</taxon>
    </lineage>
</organism>
<evidence type="ECO:0000256" key="8">
    <source>
        <dbReference type="ARBA" id="ARBA00023239"/>
    </source>
</evidence>
<keyword evidence="4 10" id="KW-0949">S-adenosyl-L-methionine</keyword>
<dbReference type="InterPro" id="IPR058240">
    <property type="entry name" value="rSAM_sf"/>
</dbReference>
<evidence type="ECO:0000256" key="7">
    <source>
        <dbReference type="ARBA" id="ARBA00023014"/>
    </source>
</evidence>
<comment type="catalytic activity">
    <reaction evidence="9 10">
        <text>5-amino-5-(4-hydroxybenzyl)-6-(D-ribitylimino)-5,6-dihydrouracil + S-adenosyl-L-methionine = 7,8-didemethyl-8-hydroxy-5-deazariboflavin + 5'-deoxyadenosine + L-methionine + NH4(+) + H(+)</text>
        <dbReference type="Rhea" id="RHEA:55204"/>
        <dbReference type="ChEBI" id="CHEBI:15378"/>
        <dbReference type="ChEBI" id="CHEBI:17319"/>
        <dbReference type="ChEBI" id="CHEBI:28938"/>
        <dbReference type="ChEBI" id="CHEBI:57844"/>
        <dbReference type="ChEBI" id="CHEBI:59789"/>
        <dbReference type="ChEBI" id="CHEBI:59904"/>
        <dbReference type="ChEBI" id="CHEBI:85936"/>
        <dbReference type="EC" id="4.3.1.32"/>
    </reaction>
</comment>
<keyword evidence="3 10" id="KW-0004">4Fe-4S</keyword>
<accession>A0ABR8GM71</accession>
<dbReference type="EC" id="4.3.1.32" evidence="2 10"/>
<dbReference type="InterPro" id="IPR013785">
    <property type="entry name" value="Aldolase_TIM"/>
</dbReference>
<dbReference type="Gene3D" id="3.20.20.70">
    <property type="entry name" value="Aldolase class I"/>
    <property type="match status" value="1"/>
</dbReference>
<comment type="pathway">
    <text evidence="1 10">Cofactor biosynthesis; coenzyme F0 biosynthesis.</text>
</comment>
<dbReference type="SMART" id="SM00729">
    <property type="entry name" value="Elp3"/>
    <property type="match status" value="1"/>
</dbReference>
<dbReference type="NCBIfam" id="TIGR03550">
    <property type="entry name" value="F420_cofG"/>
    <property type="match status" value="1"/>
</dbReference>
<evidence type="ECO:0000256" key="9">
    <source>
        <dbReference type="ARBA" id="ARBA00048974"/>
    </source>
</evidence>
<evidence type="ECO:0000256" key="3">
    <source>
        <dbReference type="ARBA" id="ARBA00022485"/>
    </source>
</evidence>
<feature type="binding site" evidence="10">
    <location>
        <position position="28"/>
    </location>
    <ligand>
        <name>[4Fe-4S] cluster</name>
        <dbReference type="ChEBI" id="CHEBI:49883"/>
        <note>4Fe-4S-S-AdoMet</note>
    </ligand>
</feature>
<evidence type="ECO:0000313" key="13">
    <source>
        <dbReference type="Proteomes" id="UP000660380"/>
    </source>
</evidence>
<keyword evidence="5 10" id="KW-0479">Metal-binding</keyword>
<dbReference type="InterPro" id="IPR019939">
    <property type="entry name" value="CofG_family"/>
</dbReference>
<evidence type="ECO:0000259" key="11">
    <source>
        <dbReference type="PROSITE" id="PS51918"/>
    </source>
</evidence>
<proteinExistence type="inferred from homology"/>